<feature type="compositionally biased region" description="Acidic residues" evidence="1">
    <location>
        <begin position="92"/>
        <end position="114"/>
    </location>
</feature>
<evidence type="ECO:0000256" key="1">
    <source>
        <dbReference type="SAM" id="MobiDB-lite"/>
    </source>
</evidence>
<accession>A0A4S8KWE7</accession>
<keyword evidence="3" id="KW-1185">Reference proteome</keyword>
<feature type="region of interest" description="Disordered" evidence="1">
    <location>
        <begin position="84"/>
        <end position="114"/>
    </location>
</feature>
<feature type="compositionally biased region" description="Low complexity" evidence="1">
    <location>
        <begin position="127"/>
        <end position="146"/>
    </location>
</feature>
<gene>
    <name evidence="2" type="ORF">K435DRAFT_768189</name>
</gene>
<evidence type="ECO:0000313" key="2">
    <source>
        <dbReference type="EMBL" id="THU80200.1"/>
    </source>
</evidence>
<feature type="region of interest" description="Disordered" evidence="1">
    <location>
        <begin position="127"/>
        <end position="156"/>
    </location>
</feature>
<name>A0A4S8KWE7_DENBC</name>
<dbReference type="Proteomes" id="UP000297245">
    <property type="component" value="Unassembled WGS sequence"/>
</dbReference>
<dbReference type="EMBL" id="ML179929">
    <property type="protein sequence ID" value="THU80200.1"/>
    <property type="molecule type" value="Genomic_DNA"/>
</dbReference>
<protein>
    <submittedName>
        <fullName evidence="2">Uncharacterized protein</fullName>
    </submittedName>
</protein>
<dbReference type="OrthoDB" id="3188866at2759"/>
<evidence type="ECO:0000313" key="3">
    <source>
        <dbReference type="Proteomes" id="UP000297245"/>
    </source>
</evidence>
<dbReference type="AlphaFoldDB" id="A0A4S8KWE7"/>
<reference evidence="2 3" key="1">
    <citation type="journal article" date="2019" name="Nat. Ecol. Evol.">
        <title>Megaphylogeny resolves global patterns of mushroom evolution.</title>
        <authorList>
            <person name="Varga T."/>
            <person name="Krizsan K."/>
            <person name="Foldi C."/>
            <person name="Dima B."/>
            <person name="Sanchez-Garcia M."/>
            <person name="Sanchez-Ramirez S."/>
            <person name="Szollosi G.J."/>
            <person name="Szarkandi J.G."/>
            <person name="Papp V."/>
            <person name="Albert L."/>
            <person name="Andreopoulos W."/>
            <person name="Angelini C."/>
            <person name="Antonin V."/>
            <person name="Barry K.W."/>
            <person name="Bougher N.L."/>
            <person name="Buchanan P."/>
            <person name="Buyck B."/>
            <person name="Bense V."/>
            <person name="Catcheside P."/>
            <person name="Chovatia M."/>
            <person name="Cooper J."/>
            <person name="Damon W."/>
            <person name="Desjardin D."/>
            <person name="Finy P."/>
            <person name="Geml J."/>
            <person name="Haridas S."/>
            <person name="Hughes K."/>
            <person name="Justo A."/>
            <person name="Karasinski D."/>
            <person name="Kautmanova I."/>
            <person name="Kiss B."/>
            <person name="Kocsube S."/>
            <person name="Kotiranta H."/>
            <person name="LaButti K.M."/>
            <person name="Lechner B.E."/>
            <person name="Liimatainen K."/>
            <person name="Lipzen A."/>
            <person name="Lukacs Z."/>
            <person name="Mihaltcheva S."/>
            <person name="Morgado L.N."/>
            <person name="Niskanen T."/>
            <person name="Noordeloos M.E."/>
            <person name="Ohm R.A."/>
            <person name="Ortiz-Santana B."/>
            <person name="Ovrebo C."/>
            <person name="Racz N."/>
            <person name="Riley R."/>
            <person name="Savchenko A."/>
            <person name="Shiryaev A."/>
            <person name="Soop K."/>
            <person name="Spirin V."/>
            <person name="Szebenyi C."/>
            <person name="Tomsovsky M."/>
            <person name="Tulloss R.E."/>
            <person name="Uehling J."/>
            <person name="Grigoriev I.V."/>
            <person name="Vagvolgyi C."/>
            <person name="Papp T."/>
            <person name="Martin F.M."/>
            <person name="Miettinen O."/>
            <person name="Hibbett D.S."/>
            <person name="Nagy L.G."/>
        </authorList>
    </citation>
    <scope>NUCLEOTIDE SEQUENCE [LARGE SCALE GENOMIC DNA]</scope>
    <source>
        <strain evidence="2 3">CBS 962.96</strain>
    </source>
</reference>
<proteinExistence type="predicted"/>
<organism evidence="2 3">
    <name type="scientific">Dendrothele bispora (strain CBS 962.96)</name>
    <dbReference type="NCBI Taxonomy" id="1314807"/>
    <lineage>
        <taxon>Eukaryota</taxon>
        <taxon>Fungi</taxon>
        <taxon>Dikarya</taxon>
        <taxon>Basidiomycota</taxon>
        <taxon>Agaricomycotina</taxon>
        <taxon>Agaricomycetes</taxon>
        <taxon>Agaricomycetidae</taxon>
        <taxon>Agaricales</taxon>
        <taxon>Agaricales incertae sedis</taxon>
        <taxon>Dendrothele</taxon>
    </lineage>
</organism>
<sequence length="484" mass="54714">MDLSLESYRTIVKNVRSRADLAVLCRVSKAFQHVAERALYNTLFLRISNAQNHNGQAVALCETLETQSRVAVLVEALTVMVADNGESSGGEDVMEEELEDIEEEEEGESFERDEEEELAVALEMSLTQTTQTEEQGEISTSAASSSRRTHEQSIGSRTNRRIHIDDVWKHVSRALQQTLRLRHLNIHISNNVEASMAWILDGCTFRLRSLHCDLSWDHHLVTFLNTQDDLEDLYIIDYEDSTTPRVSNSQSRLDIVSTTTHMDVAESSRDAHQGPPGPSSQPLMTLSISPNALRSLSVLECTFTEAAIALVPGRPIVRLKTAFSSPTLAEKRIEMNALFSRIRRTTRRIKSLDIGDSVYGEEFAMDMLQTIVNTSRTRDDLRYLGTLVLPVGGNERLMFYALLRRMHRLTTVELDVTSWEPPPIDAGPSAFRALANELRIYCRGIKKVIFVYEFERTIVKVIDGVMRVEIGRETTPTDSLWREV</sequence>